<name>A0A1X7P9U7_9MICO</name>
<dbReference type="GO" id="GO:0006526">
    <property type="term" value="P:L-arginine biosynthetic process"/>
    <property type="evidence" value="ECO:0007669"/>
    <property type="project" value="UniProtKB-UniRule"/>
</dbReference>
<dbReference type="FunFam" id="3.40.640.10:FF:000004">
    <property type="entry name" value="Acetylornithine aminotransferase"/>
    <property type="match status" value="1"/>
</dbReference>
<comment type="catalytic activity">
    <reaction evidence="5">
        <text>N(2)-acetyl-L-ornithine + 2-oxoglutarate = N-acetyl-L-glutamate 5-semialdehyde + L-glutamate</text>
        <dbReference type="Rhea" id="RHEA:18049"/>
        <dbReference type="ChEBI" id="CHEBI:16810"/>
        <dbReference type="ChEBI" id="CHEBI:29123"/>
        <dbReference type="ChEBI" id="CHEBI:29985"/>
        <dbReference type="ChEBI" id="CHEBI:57805"/>
        <dbReference type="EC" id="2.6.1.11"/>
    </reaction>
</comment>
<dbReference type="InterPro" id="IPR015424">
    <property type="entry name" value="PyrdxlP-dep_Trfase"/>
</dbReference>
<evidence type="ECO:0000313" key="6">
    <source>
        <dbReference type="EMBL" id="SMH47663.1"/>
    </source>
</evidence>
<feature type="binding site" evidence="5">
    <location>
        <position position="151"/>
    </location>
    <ligand>
        <name>N(2)-acetyl-L-ornithine</name>
        <dbReference type="ChEBI" id="CHEBI:57805"/>
    </ligand>
</feature>
<evidence type="ECO:0000256" key="5">
    <source>
        <dbReference type="HAMAP-Rule" id="MF_01107"/>
    </source>
</evidence>
<dbReference type="Gene3D" id="3.90.1150.10">
    <property type="entry name" value="Aspartate Aminotransferase, domain 1"/>
    <property type="match status" value="1"/>
</dbReference>
<comment type="similarity">
    <text evidence="5">Belongs to the class-III pyridoxal-phosphate-dependent aminotransferase family. ArgD subfamily.</text>
</comment>
<dbReference type="EC" id="2.6.1.11" evidence="5"/>
<comment type="cofactor">
    <cofactor evidence="5">
        <name>pyridoxal 5'-phosphate</name>
        <dbReference type="ChEBI" id="CHEBI:597326"/>
    </cofactor>
    <text evidence="5">Binds 1 pyridoxal phosphate per subunit.</text>
</comment>
<dbReference type="PIRSF" id="PIRSF000521">
    <property type="entry name" value="Transaminase_4ab_Lys_Orn"/>
    <property type="match status" value="1"/>
</dbReference>
<keyword evidence="2 5" id="KW-0028">Amino-acid biosynthesis</keyword>
<organism evidence="6 7">
    <name type="scientific">Rathayibacter oskolensis</name>
    <dbReference type="NCBI Taxonomy" id="1891671"/>
    <lineage>
        <taxon>Bacteria</taxon>
        <taxon>Bacillati</taxon>
        <taxon>Actinomycetota</taxon>
        <taxon>Actinomycetes</taxon>
        <taxon>Micrococcales</taxon>
        <taxon>Microbacteriaceae</taxon>
        <taxon>Rathayibacter</taxon>
    </lineage>
</organism>
<keyword evidence="5" id="KW-0963">Cytoplasm</keyword>
<dbReference type="EMBL" id="FXBM01000002">
    <property type="protein sequence ID" value="SMH47663.1"/>
    <property type="molecule type" value="Genomic_DNA"/>
</dbReference>
<evidence type="ECO:0000313" key="7">
    <source>
        <dbReference type="Proteomes" id="UP000193711"/>
    </source>
</evidence>
<dbReference type="Gene3D" id="3.40.640.10">
    <property type="entry name" value="Type I PLP-dependent aspartate aminotransferase-like (Major domain)"/>
    <property type="match status" value="1"/>
</dbReference>
<feature type="binding site" evidence="5">
    <location>
        <begin position="119"/>
        <end position="120"/>
    </location>
    <ligand>
        <name>pyridoxal 5'-phosphate</name>
        <dbReference type="ChEBI" id="CHEBI:597326"/>
    </ligand>
</feature>
<dbReference type="GO" id="GO:0042802">
    <property type="term" value="F:identical protein binding"/>
    <property type="evidence" value="ECO:0007669"/>
    <property type="project" value="TreeGrafter"/>
</dbReference>
<accession>A0A1X7P9U7</accession>
<keyword evidence="3 5" id="KW-0808">Transferase</keyword>
<feature type="modified residue" description="N6-(pyridoxal phosphate)lysine" evidence="5">
    <location>
        <position position="261"/>
    </location>
</feature>
<dbReference type="AlphaFoldDB" id="A0A1X7P9U7"/>
<dbReference type="NCBIfam" id="NF002874">
    <property type="entry name" value="PRK03244.1"/>
    <property type="match status" value="1"/>
</dbReference>
<dbReference type="CDD" id="cd00610">
    <property type="entry name" value="OAT_like"/>
    <property type="match status" value="1"/>
</dbReference>
<dbReference type="NCBIfam" id="TIGR00707">
    <property type="entry name" value="argD"/>
    <property type="match status" value="1"/>
</dbReference>
<dbReference type="InterPro" id="IPR049704">
    <property type="entry name" value="Aminotrans_3_PPA_site"/>
</dbReference>
<dbReference type="UniPathway" id="UPA00068">
    <property type="reaction ID" value="UER00109"/>
</dbReference>
<comment type="subunit">
    <text evidence="5">Homodimer.</text>
</comment>
<sequence>MTTDTAPLPSTTRTDEARGRYADAMMQTFAPPLAVLDHGEGCRVWDVDGREYLDFLGGIAVNSLGHAHPVFVDAVARQAGALAHVSNYFATAPQIELAETLRRLTGAGDAGRVYFANSGTEANEAAFKLARLNSSGGRRRILALDNAFHGRTMGALALTGKAAMRAPFEPMPGGVEHIDASLSALEAALDDSVAALVVEPIQGEAGVIPLPDGFLERARELTREHGALLIVDEIQTGVGRTGTWFAYQRSGILPDAVTLAKGLGGGFPVGALVTFGRASDLLKKGHHGSTFGGNPLATAVAGAVLAEIERADLLRNATERSAQIVRAVAAIGSPLIGGVRGAGLLLGIALTEPVAGALAAAALEAGLIVNAANDSSIRLAPPLIVSAADVDDFADRLARALGTLSDRPADHLSTESDPRP</sequence>
<dbReference type="InterPro" id="IPR004636">
    <property type="entry name" value="AcOrn/SuccOrn_fam"/>
</dbReference>
<reference evidence="7" key="1">
    <citation type="submission" date="2017-04" db="EMBL/GenBank/DDBJ databases">
        <authorList>
            <person name="Varghese N."/>
            <person name="Submissions S."/>
        </authorList>
    </citation>
    <scope>NUCLEOTIDE SEQUENCE [LARGE SCALE GENOMIC DNA]</scope>
    <source>
        <strain evidence="7">VKM Ac-2121</strain>
    </source>
</reference>
<feature type="binding site" evidence="5">
    <location>
        <position position="148"/>
    </location>
    <ligand>
        <name>pyridoxal 5'-phosphate</name>
        <dbReference type="ChEBI" id="CHEBI:597326"/>
    </ligand>
</feature>
<dbReference type="Proteomes" id="UP000193711">
    <property type="component" value="Unassembled WGS sequence"/>
</dbReference>
<dbReference type="PROSITE" id="PS00600">
    <property type="entry name" value="AA_TRANSFER_CLASS_3"/>
    <property type="match status" value="1"/>
</dbReference>
<feature type="binding site" evidence="5">
    <location>
        <position position="289"/>
    </location>
    <ligand>
        <name>N(2)-acetyl-L-ornithine</name>
        <dbReference type="ChEBI" id="CHEBI:57805"/>
    </ligand>
</feature>
<feature type="binding site" evidence="5">
    <location>
        <position position="290"/>
    </location>
    <ligand>
        <name>pyridoxal 5'-phosphate</name>
        <dbReference type="ChEBI" id="CHEBI:597326"/>
    </ligand>
</feature>
<keyword evidence="7" id="KW-1185">Reference proteome</keyword>
<comment type="miscellaneous">
    <text evidence="5">May also have succinyldiaminopimelate aminotransferase activity, thus carrying out the corresponding step in lysine biosynthesis.</text>
</comment>
<gene>
    <name evidence="5" type="primary">argD</name>
    <name evidence="6" type="ORF">SAMN06295885_3020</name>
</gene>
<evidence type="ECO:0000256" key="3">
    <source>
        <dbReference type="ARBA" id="ARBA00022679"/>
    </source>
</evidence>
<keyword evidence="5" id="KW-0055">Arginine biosynthesis</keyword>
<dbReference type="InterPro" id="IPR015421">
    <property type="entry name" value="PyrdxlP-dep_Trfase_major"/>
</dbReference>
<dbReference type="PANTHER" id="PTHR11986">
    <property type="entry name" value="AMINOTRANSFERASE CLASS III"/>
    <property type="match status" value="1"/>
</dbReference>
<dbReference type="Pfam" id="PF00202">
    <property type="entry name" value="Aminotran_3"/>
    <property type="match status" value="1"/>
</dbReference>
<evidence type="ECO:0000256" key="1">
    <source>
        <dbReference type="ARBA" id="ARBA00022576"/>
    </source>
</evidence>
<dbReference type="OrthoDB" id="9801052at2"/>
<evidence type="ECO:0000256" key="4">
    <source>
        <dbReference type="ARBA" id="ARBA00022898"/>
    </source>
</evidence>
<feature type="binding site" evidence="5">
    <location>
        <begin position="232"/>
        <end position="235"/>
    </location>
    <ligand>
        <name>pyridoxal 5'-phosphate</name>
        <dbReference type="ChEBI" id="CHEBI:597326"/>
    </ligand>
</feature>
<keyword evidence="1 5" id="KW-0032">Aminotransferase</keyword>
<dbReference type="SUPFAM" id="SSF53383">
    <property type="entry name" value="PLP-dependent transferases"/>
    <property type="match status" value="1"/>
</dbReference>
<dbReference type="HAMAP" id="MF_01107">
    <property type="entry name" value="ArgD_aminotrans_3"/>
    <property type="match status" value="1"/>
</dbReference>
<dbReference type="PANTHER" id="PTHR11986:SF79">
    <property type="entry name" value="ACETYLORNITHINE AMINOTRANSFERASE, MITOCHONDRIAL"/>
    <property type="match status" value="1"/>
</dbReference>
<dbReference type="NCBIfam" id="NF002325">
    <property type="entry name" value="PRK01278.1"/>
    <property type="match status" value="1"/>
</dbReference>
<dbReference type="GO" id="GO:0005737">
    <property type="term" value="C:cytoplasm"/>
    <property type="evidence" value="ECO:0007669"/>
    <property type="project" value="UniProtKB-SubCell"/>
</dbReference>
<dbReference type="STRING" id="1891671.SAMN06295885_3020"/>
<comment type="subcellular location">
    <subcellularLocation>
        <location evidence="5">Cytoplasm</location>
    </subcellularLocation>
</comment>
<dbReference type="InterPro" id="IPR015422">
    <property type="entry name" value="PyrdxlP-dep_Trfase_small"/>
</dbReference>
<dbReference type="GO" id="GO:0003992">
    <property type="term" value="F:N2-acetyl-L-ornithine:2-oxoglutarate 5-aminotransferase activity"/>
    <property type="evidence" value="ECO:0007669"/>
    <property type="project" value="UniProtKB-UniRule"/>
</dbReference>
<keyword evidence="4 5" id="KW-0663">Pyridoxal phosphate</keyword>
<dbReference type="RefSeq" id="WP_085477320.1">
    <property type="nucleotide sequence ID" value="NZ_FXBM01000002.1"/>
</dbReference>
<dbReference type="InterPro" id="IPR005814">
    <property type="entry name" value="Aminotrans_3"/>
</dbReference>
<evidence type="ECO:0000256" key="2">
    <source>
        <dbReference type="ARBA" id="ARBA00022605"/>
    </source>
</evidence>
<comment type="pathway">
    <text evidence="5">Amino-acid biosynthesis; L-arginine biosynthesis; N(2)-acetyl-L-ornithine from L-glutamate: step 4/4.</text>
</comment>
<dbReference type="InterPro" id="IPR050103">
    <property type="entry name" value="Class-III_PLP-dep_AT"/>
</dbReference>
<dbReference type="GO" id="GO:0030170">
    <property type="term" value="F:pyridoxal phosphate binding"/>
    <property type="evidence" value="ECO:0007669"/>
    <property type="project" value="InterPro"/>
</dbReference>
<proteinExistence type="inferred from homology"/>
<protein>
    <recommendedName>
        <fullName evidence="5">Acetylornithine aminotransferase</fullName>
        <shortName evidence="5">ACOAT</shortName>
        <ecNumber evidence="5">2.6.1.11</ecNumber>
    </recommendedName>
</protein>